<evidence type="ECO:0000313" key="2">
    <source>
        <dbReference type="EMBL" id="GER91392.1"/>
    </source>
</evidence>
<dbReference type="PROSITE" id="PS51318">
    <property type="entry name" value="TAT"/>
    <property type="match status" value="1"/>
</dbReference>
<dbReference type="InterPro" id="IPR006311">
    <property type="entry name" value="TAT_signal"/>
</dbReference>
<dbReference type="InterPro" id="IPR019546">
    <property type="entry name" value="TAT_signal_bac_arc"/>
</dbReference>
<evidence type="ECO:0000313" key="3">
    <source>
        <dbReference type="Proteomes" id="UP000326912"/>
    </source>
</evidence>
<dbReference type="SUPFAM" id="SSF159501">
    <property type="entry name" value="EreA/ChaN-like"/>
    <property type="match status" value="1"/>
</dbReference>
<dbReference type="InterPro" id="IPR007314">
    <property type="entry name" value="Cofac_haem-bd_dom"/>
</dbReference>
<dbReference type="Pfam" id="PF04187">
    <property type="entry name" value="Cofac_haem_bdg"/>
    <property type="match status" value="1"/>
</dbReference>
<name>A0A5J4KW73_9CHLR</name>
<accession>A0A5J4KW73</accession>
<comment type="caution">
    <text evidence="2">The sequence shown here is derived from an EMBL/GenBank/DDBJ whole genome shotgun (WGS) entry which is preliminary data.</text>
</comment>
<protein>
    <recommendedName>
        <fullName evidence="1">Haem-binding uptake Tiki superfamily ChaN domain-containing protein</fullName>
    </recommendedName>
</protein>
<organism evidence="2 3">
    <name type="scientific">Dictyobacter vulcani</name>
    <dbReference type="NCBI Taxonomy" id="2607529"/>
    <lineage>
        <taxon>Bacteria</taxon>
        <taxon>Bacillati</taxon>
        <taxon>Chloroflexota</taxon>
        <taxon>Ktedonobacteria</taxon>
        <taxon>Ktedonobacterales</taxon>
        <taxon>Dictyobacteraceae</taxon>
        <taxon>Dictyobacter</taxon>
    </lineage>
</organism>
<reference evidence="2 3" key="1">
    <citation type="submission" date="2019-10" db="EMBL/GenBank/DDBJ databases">
        <title>Dictyobacter vulcani sp. nov., within the class Ktedonobacteria, isolated from soil of volcanic Mt. Zao.</title>
        <authorList>
            <person name="Zheng Y."/>
            <person name="Wang C.M."/>
            <person name="Sakai Y."/>
            <person name="Abe K."/>
            <person name="Yokota A."/>
            <person name="Yabe S."/>
        </authorList>
    </citation>
    <scope>NUCLEOTIDE SEQUENCE [LARGE SCALE GENOMIC DNA]</scope>
    <source>
        <strain evidence="2 3">W12</strain>
    </source>
</reference>
<feature type="domain" description="Haem-binding uptake Tiki superfamily ChaN" evidence="1">
    <location>
        <begin position="59"/>
        <end position="156"/>
    </location>
</feature>
<dbReference type="NCBIfam" id="TIGR01409">
    <property type="entry name" value="TAT_signal_seq"/>
    <property type="match status" value="1"/>
</dbReference>
<keyword evidence="3" id="KW-1185">Reference proteome</keyword>
<sequence length="376" mass="40989">MVLVMSNLSIRGKISRRGFLTYSAAAVGVVALGIYGSKADVHAVPGLRDPKAEHAVQAVMAALESHQLVALGEAHQLQEEHDFIIDLLKNLKPGTINDIVVEFGSAGYQDVMDRFTAGQPVEDQVLRQVWRNTLITGANPVWDAPVYERFFRTVRALNQTLPAAHKLRVLLGDPAIDWENVRRKEDWGKLVLQRDAHYAGVVEREVLQKGRKALLIAGTSHLLRGVRAEGDPSQPPDMAPINVTAHLDAAHPGSVFVIDVLMTIPGDQSVQADELRSWPKPGFARLAGTWLGVETVAGNSNIQVLMRGSAADAVLYLGKSEELTASRANPALYMGGAYAEELERRGKLLTQWGIQGPGDPLQQALKIAKKGPRYFA</sequence>
<proteinExistence type="predicted"/>
<gene>
    <name evidence="2" type="ORF">KDW_55540</name>
</gene>
<dbReference type="Proteomes" id="UP000326912">
    <property type="component" value="Unassembled WGS sequence"/>
</dbReference>
<evidence type="ECO:0000259" key="1">
    <source>
        <dbReference type="Pfam" id="PF04187"/>
    </source>
</evidence>
<dbReference type="AlphaFoldDB" id="A0A5J4KW73"/>
<dbReference type="EMBL" id="BKZW01000003">
    <property type="protein sequence ID" value="GER91392.1"/>
    <property type="molecule type" value="Genomic_DNA"/>
</dbReference>
<dbReference type="Gene3D" id="3.40.50.11550">
    <property type="match status" value="1"/>
</dbReference>